<keyword evidence="4" id="KW-0249">Electron transport</keyword>
<keyword evidence="3" id="KW-0479">Metal-binding</keyword>
<protein>
    <submittedName>
        <fullName evidence="8">Ferredoxin</fullName>
    </submittedName>
</protein>
<dbReference type="GO" id="GO:0046872">
    <property type="term" value="F:metal ion binding"/>
    <property type="evidence" value="ECO:0007669"/>
    <property type="project" value="UniProtKB-KW"/>
</dbReference>
<gene>
    <name evidence="8" type="ORF">ESP70_017825</name>
</gene>
<name>A0A5M4FCJ8_9ACTN</name>
<dbReference type="EMBL" id="SDPQ02000003">
    <property type="protein sequence ID" value="KAA1395987.1"/>
    <property type="molecule type" value="Genomic_DNA"/>
</dbReference>
<evidence type="ECO:0000256" key="5">
    <source>
        <dbReference type="ARBA" id="ARBA00023004"/>
    </source>
</evidence>
<evidence type="ECO:0000313" key="8">
    <source>
        <dbReference type="EMBL" id="KAA1395987.1"/>
    </source>
</evidence>
<evidence type="ECO:0000256" key="7">
    <source>
        <dbReference type="ARBA" id="ARBA00023291"/>
    </source>
</evidence>
<keyword evidence="9" id="KW-1185">Reference proteome</keyword>
<dbReference type="InterPro" id="IPR051269">
    <property type="entry name" value="Fe-S_cluster_ET"/>
</dbReference>
<keyword evidence="2" id="KW-0813">Transport</keyword>
<dbReference type="OrthoDB" id="3215002at2"/>
<evidence type="ECO:0000313" key="9">
    <source>
        <dbReference type="Proteomes" id="UP000380867"/>
    </source>
</evidence>
<dbReference type="SUPFAM" id="SSF54862">
    <property type="entry name" value="4Fe-4S ferredoxins"/>
    <property type="match status" value="1"/>
</dbReference>
<dbReference type="PANTHER" id="PTHR36923:SF3">
    <property type="entry name" value="FERREDOXIN"/>
    <property type="match status" value="1"/>
</dbReference>
<proteinExistence type="predicted"/>
<dbReference type="GO" id="GO:0051538">
    <property type="term" value="F:3 iron, 4 sulfur cluster binding"/>
    <property type="evidence" value="ECO:0007669"/>
    <property type="project" value="UniProtKB-KW"/>
</dbReference>
<evidence type="ECO:0000256" key="6">
    <source>
        <dbReference type="ARBA" id="ARBA00023014"/>
    </source>
</evidence>
<dbReference type="RefSeq" id="WP_149690634.1">
    <property type="nucleotide sequence ID" value="NZ_SDPQ02000003.1"/>
</dbReference>
<evidence type="ECO:0000256" key="3">
    <source>
        <dbReference type="ARBA" id="ARBA00022723"/>
    </source>
</evidence>
<dbReference type="AlphaFoldDB" id="A0A5M4FCJ8"/>
<dbReference type="PANTHER" id="PTHR36923">
    <property type="entry name" value="FERREDOXIN"/>
    <property type="match status" value="1"/>
</dbReference>
<organism evidence="8 9">
    <name type="scientific">Aeromicrobium ginsengisoli</name>
    <dbReference type="NCBI Taxonomy" id="363867"/>
    <lineage>
        <taxon>Bacteria</taxon>
        <taxon>Bacillati</taxon>
        <taxon>Actinomycetota</taxon>
        <taxon>Actinomycetes</taxon>
        <taxon>Propionibacteriales</taxon>
        <taxon>Nocardioidaceae</taxon>
        <taxon>Aeromicrobium</taxon>
    </lineage>
</organism>
<dbReference type="Pfam" id="PF13459">
    <property type="entry name" value="Fer4_15"/>
    <property type="match status" value="1"/>
</dbReference>
<reference evidence="8" key="1">
    <citation type="submission" date="2019-09" db="EMBL/GenBank/DDBJ databases">
        <authorList>
            <person name="Li J."/>
        </authorList>
    </citation>
    <scope>NUCLEOTIDE SEQUENCE [LARGE SCALE GENOMIC DNA]</scope>
    <source>
        <strain evidence="8">JCM 14732</strain>
    </source>
</reference>
<evidence type="ECO:0000256" key="4">
    <source>
        <dbReference type="ARBA" id="ARBA00022982"/>
    </source>
</evidence>
<keyword evidence="6" id="KW-0411">Iron-sulfur</keyword>
<evidence type="ECO:0000256" key="1">
    <source>
        <dbReference type="ARBA" id="ARBA00001927"/>
    </source>
</evidence>
<keyword evidence="5" id="KW-0408">Iron</keyword>
<sequence>MARVEVDFDACESNALCEAMAPDMFFVDDDDMLQVEDPTVTDENRSRVERAVASCPKSALRIANTA</sequence>
<accession>A0A5M4FCJ8</accession>
<evidence type="ECO:0000256" key="2">
    <source>
        <dbReference type="ARBA" id="ARBA00022448"/>
    </source>
</evidence>
<comment type="caution">
    <text evidence="8">The sequence shown here is derived from an EMBL/GenBank/DDBJ whole genome shotgun (WGS) entry which is preliminary data.</text>
</comment>
<keyword evidence="7" id="KW-0003">3Fe-4S</keyword>
<dbReference type="Gene3D" id="3.30.70.20">
    <property type="match status" value="1"/>
</dbReference>
<comment type="cofactor">
    <cofactor evidence="1">
        <name>[3Fe-4S] cluster</name>
        <dbReference type="ChEBI" id="CHEBI:21137"/>
    </cofactor>
</comment>
<dbReference type="Proteomes" id="UP000380867">
    <property type="component" value="Unassembled WGS sequence"/>
</dbReference>